<dbReference type="InterPro" id="IPR001229">
    <property type="entry name" value="Jacalin-like_lectin_dom"/>
</dbReference>
<dbReference type="Pfam" id="PF12044">
    <property type="entry name" value="Metallopep"/>
    <property type="match status" value="1"/>
</dbReference>
<comment type="caution">
    <text evidence="2">The sequence shown here is derived from an EMBL/GenBank/DDBJ whole genome shotgun (WGS) entry which is preliminary data.</text>
</comment>
<protein>
    <submittedName>
        <fullName evidence="2">11616_t:CDS:1</fullName>
    </submittedName>
</protein>
<organism evidence="2 3">
    <name type="scientific">Paraglomus brasilianum</name>
    <dbReference type="NCBI Taxonomy" id="144538"/>
    <lineage>
        <taxon>Eukaryota</taxon>
        <taxon>Fungi</taxon>
        <taxon>Fungi incertae sedis</taxon>
        <taxon>Mucoromycota</taxon>
        <taxon>Glomeromycotina</taxon>
        <taxon>Glomeromycetes</taxon>
        <taxon>Paraglomerales</taxon>
        <taxon>Paraglomeraceae</taxon>
        <taxon>Paraglomus</taxon>
    </lineage>
</organism>
<dbReference type="InterPro" id="IPR036404">
    <property type="entry name" value="Jacalin-like_lectin_dom_sf"/>
</dbReference>
<feature type="domain" description="Jacalin-type lectin" evidence="1">
    <location>
        <begin position="474"/>
        <end position="609"/>
    </location>
</feature>
<keyword evidence="3" id="KW-1185">Reference proteome</keyword>
<evidence type="ECO:0000313" key="3">
    <source>
        <dbReference type="Proteomes" id="UP000789739"/>
    </source>
</evidence>
<name>A0A9N8WBG6_9GLOM</name>
<proteinExistence type="predicted"/>
<dbReference type="Proteomes" id="UP000789739">
    <property type="component" value="Unassembled WGS sequence"/>
</dbReference>
<evidence type="ECO:0000259" key="1">
    <source>
        <dbReference type="PROSITE" id="PS51752"/>
    </source>
</evidence>
<gene>
    <name evidence="2" type="ORF">PBRASI_LOCUS1708</name>
</gene>
<dbReference type="OrthoDB" id="74460at2759"/>
<sequence>MAEQDQANRNLNLQSQSPIIKRHFRRSIGQCLTRISSLNELTFTFNPPRHLNQTTPATTKFLVNYLPLLQNPPLHLAILVAADSNLVIDAPAEKRQSGENGLESVKEKLRCAGYLWQAFTAEQMQRNGLGRRVFRLYEEWQPDTMSNQKTSLRETAKIFIIPTKYTREELLDPDRAQQYKRPPGIPNPNKKDLFAIFMEALRDYGPPFDRQCYVAGLILDSHYDPAMDLIRGHAALGGGADHIRLGIFGSHLTHAWPRCLEQVVSCFQDDTNITRDLANDCGESYTWWRCCNIGIGAMLHEVGHALTLPHSKSGLMSRGFNNLNRTFTVKEPHRNIPVLPGDENGAHWHRCDVMRLRFHPCFRLPPDPPNDREYKHAYPTFWPLDDSVLVKCMAGISLIEVKLNDQFQSHFEFPHEQPREWRLRIDEIKKQVGWENGQKLDMVIITTGQEEHTLVDAQSFLETHRNHYPDIGLALKSGTLGSGGGSKFEVIFPKSNAYVSKIRINSGVFLDGLKFYWSNKKSLSFGGKGGAESKFELTKKEKLVSLVAKAGAYVDGIEFKTNLGRSSGWHGGMGGSELTVLSAPEGHEMVGIHGTAGSLVDSIGIVYRPIQS</sequence>
<reference evidence="2" key="1">
    <citation type="submission" date="2021-06" db="EMBL/GenBank/DDBJ databases">
        <authorList>
            <person name="Kallberg Y."/>
            <person name="Tangrot J."/>
            <person name="Rosling A."/>
        </authorList>
    </citation>
    <scope>NUCLEOTIDE SEQUENCE</scope>
    <source>
        <strain evidence="2">BR232B</strain>
    </source>
</reference>
<evidence type="ECO:0000313" key="2">
    <source>
        <dbReference type="EMBL" id="CAG8483457.1"/>
    </source>
</evidence>
<dbReference type="AlphaFoldDB" id="A0A9N8WBG6"/>
<dbReference type="SMART" id="SM00915">
    <property type="entry name" value="Jacalin"/>
    <property type="match status" value="1"/>
</dbReference>
<dbReference type="PANTHER" id="PTHR21054:SF2">
    <property type="entry name" value="MIP04191P"/>
    <property type="match status" value="1"/>
</dbReference>
<dbReference type="PANTHER" id="PTHR21054">
    <property type="entry name" value="ZINC METALLOPROTEINASE-RELATED"/>
    <property type="match status" value="1"/>
</dbReference>
<dbReference type="Pfam" id="PF01419">
    <property type="entry name" value="Jacalin"/>
    <property type="match status" value="1"/>
</dbReference>
<dbReference type="PROSITE" id="PS51752">
    <property type="entry name" value="JACALIN_LECTIN"/>
    <property type="match status" value="1"/>
</dbReference>
<dbReference type="InterPro" id="IPR021917">
    <property type="entry name" value="Unchr_Zn-peptidase-like"/>
</dbReference>
<dbReference type="GO" id="GO:0005737">
    <property type="term" value="C:cytoplasm"/>
    <property type="evidence" value="ECO:0007669"/>
    <property type="project" value="TreeGrafter"/>
</dbReference>
<dbReference type="Gene3D" id="2.100.10.30">
    <property type="entry name" value="Jacalin-like lectin domain"/>
    <property type="match status" value="1"/>
</dbReference>
<dbReference type="SUPFAM" id="SSF51101">
    <property type="entry name" value="Mannose-binding lectins"/>
    <property type="match status" value="1"/>
</dbReference>
<accession>A0A9N8WBG6</accession>
<dbReference type="InterPro" id="IPR053002">
    <property type="entry name" value="Metalloproteinase_M10B"/>
</dbReference>
<dbReference type="EMBL" id="CAJVPI010000117">
    <property type="protein sequence ID" value="CAG8483457.1"/>
    <property type="molecule type" value="Genomic_DNA"/>
</dbReference>